<dbReference type="EMBL" id="SOEG01000006">
    <property type="protein sequence ID" value="TDX52480.1"/>
    <property type="molecule type" value="Genomic_DNA"/>
</dbReference>
<dbReference type="RefSeq" id="WP_018247980.1">
    <property type="nucleotide sequence ID" value="NZ_SOEG01000006.1"/>
</dbReference>
<accession>A0A4R8GZZ8</accession>
<organism evidence="1 2">
    <name type="scientific">Orenia marismortui</name>
    <dbReference type="NCBI Taxonomy" id="46469"/>
    <lineage>
        <taxon>Bacteria</taxon>
        <taxon>Bacillati</taxon>
        <taxon>Bacillota</taxon>
        <taxon>Clostridia</taxon>
        <taxon>Halanaerobiales</taxon>
        <taxon>Halobacteroidaceae</taxon>
        <taxon>Orenia</taxon>
    </lineage>
</organism>
<evidence type="ECO:0008006" key="3">
    <source>
        <dbReference type="Google" id="ProtNLM"/>
    </source>
</evidence>
<protein>
    <recommendedName>
        <fullName evidence="3">HMA domain-containing protein</fullName>
    </recommendedName>
</protein>
<evidence type="ECO:0000313" key="1">
    <source>
        <dbReference type="EMBL" id="TDX52480.1"/>
    </source>
</evidence>
<evidence type="ECO:0000313" key="2">
    <source>
        <dbReference type="Proteomes" id="UP000295832"/>
    </source>
</evidence>
<comment type="caution">
    <text evidence="1">The sequence shown here is derived from an EMBL/GenBank/DDBJ whole genome shotgun (WGS) entry which is preliminary data.</text>
</comment>
<proteinExistence type="predicted"/>
<keyword evidence="2" id="KW-1185">Reference proteome</keyword>
<sequence>MKKKVYLENIESEEDLDLIKGNLKEIDEIKFVNVDAKDNSITATLKKQITDQKIKEGIKTVSDCHVEKIYDLD</sequence>
<gene>
    <name evidence="1" type="ORF">C7959_10643</name>
</gene>
<reference evidence="1 2" key="1">
    <citation type="submission" date="2019-03" db="EMBL/GenBank/DDBJ databases">
        <title>Subsurface microbial communities from deep shales in Ohio and West Virginia, USA.</title>
        <authorList>
            <person name="Wrighton K."/>
        </authorList>
    </citation>
    <scope>NUCLEOTIDE SEQUENCE [LARGE SCALE GENOMIC DNA]</scope>
    <source>
        <strain evidence="1 2">MSL 6dP</strain>
    </source>
</reference>
<name>A0A4R8GZZ8_9FIRM</name>
<dbReference type="Proteomes" id="UP000295832">
    <property type="component" value="Unassembled WGS sequence"/>
</dbReference>
<dbReference type="AlphaFoldDB" id="A0A4R8GZZ8"/>